<dbReference type="GO" id="GO:0003676">
    <property type="term" value="F:nucleic acid binding"/>
    <property type="evidence" value="ECO:0007669"/>
    <property type="project" value="InterPro"/>
</dbReference>
<name>A0A8H4EEP4_GIGMA</name>
<evidence type="ECO:0000259" key="1">
    <source>
        <dbReference type="Pfam" id="PF13358"/>
    </source>
</evidence>
<dbReference type="Pfam" id="PF13358">
    <property type="entry name" value="DDE_3"/>
    <property type="match status" value="1"/>
</dbReference>
<evidence type="ECO:0000313" key="3">
    <source>
        <dbReference type="Proteomes" id="UP000439903"/>
    </source>
</evidence>
<evidence type="ECO:0000313" key="2">
    <source>
        <dbReference type="EMBL" id="KAF0476768.1"/>
    </source>
</evidence>
<feature type="domain" description="Tc1-like transposase DDE" evidence="1">
    <location>
        <begin position="43"/>
        <end position="89"/>
    </location>
</feature>
<protein>
    <submittedName>
        <fullName evidence="2">Transposable element tc3 transposase</fullName>
    </submittedName>
</protein>
<reference evidence="2 3" key="1">
    <citation type="journal article" date="2019" name="Environ. Microbiol.">
        <title>At the nexus of three kingdoms: the genome of the mycorrhizal fungus Gigaspora margarita provides insights into plant, endobacterial and fungal interactions.</title>
        <authorList>
            <person name="Venice F."/>
            <person name="Ghignone S."/>
            <person name="Salvioli di Fossalunga A."/>
            <person name="Amselem J."/>
            <person name="Novero M."/>
            <person name="Xianan X."/>
            <person name="Sedzielewska Toro K."/>
            <person name="Morin E."/>
            <person name="Lipzen A."/>
            <person name="Grigoriev I.V."/>
            <person name="Henrissat B."/>
            <person name="Martin F.M."/>
            <person name="Bonfante P."/>
        </authorList>
    </citation>
    <scope>NUCLEOTIDE SEQUENCE [LARGE SCALE GENOMIC DNA]</scope>
    <source>
        <strain evidence="2 3">BEG34</strain>
    </source>
</reference>
<comment type="caution">
    <text evidence="2">The sequence shown here is derived from an EMBL/GenBank/DDBJ whole genome shotgun (WGS) entry which is preliminary data.</text>
</comment>
<gene>
    <name evidence="2" type="ORF">F8M41_024314</name>
</gene>
<dbReference type="EMBL" id="WTPW01000821">
    <property type="protein sequence ID" value="KAF0476768.1"/>
    <property type="molecule type" value="Genomic_DNA"/>
</dbReference>
<dbReference type="AlphaFoldDB" id="A0A8H4EEP4"/>
<sequence>MGRMIAKKPGLTPRQAELRLDWCNAHVNWSTSDLSKDDIIFQGNNAPIHWARYTHEWMESENIQRLPWPAQSSDINPIENIWKILKDNVQ</sequence>
<organism evidence="2 3">
    <name type="scientific">Gigaspora margarita</name>
    <dbReference type="NCBI Taxonomy" id="4874"/>
    <lineage>
        <taxon>Eukaryota</taxon>
        <taxon>Fungi</taxon>
        <taxon>Fungi incertae sedis</taxon>
        <taxon>Mucoromycota</taxon>
        <taxon>Glomeromycotina</taxon>
        <taxon>Glomeromycetes</taxon>
        <taxon>Diversisporales</taxon>
        <taxon>Gigasporaceae</taxon>
        <taxon>Gigaspora</taxon>
    </lineage>
</organism>
<dbReference type="InterPro" id="IPR036397">
    <property type="entry name" value="RNaseH_sf"/>
</dbReference>
<keyword evidence="3" id="KW-1185">Reference proteome</keyword>
<dbReference type="OrthoDB" id="2441263at2759"/>
<accession>A0A8H4EEP4</accession>
<dbReference type="InterPro" id="IPR038717">
    <property type="entry name" value="Tc1-like_DDE_dom"/>
</dbReference>
<dbReference type="Proteomes" id="UP000439903">
    <property type="component" value="Unassembled WGS sequence"/>
</dbReference>
<proteinExistence type="predicted"/>
<dbReference type="Gene3D" id="3.30.420.10">
    <property type="entry name" value="Ribonuclease H-like superfamily/Ribonuclease H"/>
    <property type="match status" value="1"/>
</dbReference>